<dbReference type="InterPro" id="IPR050138">
    <property type="entry name" value="DHOase/Allantoinase_Hydrolase"/>
</dbReference>
<dbReference type="SUPFAM" id="SSF51556">
    <property type="entry name" value="Metallo-dependent hydrolases"/>
    <property type="match status" value="1"/>
</dbReference>
<dbReference type="Pfam" id="PF12890">
    <property type="entry name" value="DHOase"/>
    <property type="match status" value="1"/>
</dbReference>
<dbReference type="PROSITE" id="PS00483">
    <property type="entry name" value="DIHYDROOROTASE_2"/>
    <property type="match status" value="1"/>
</dbReference>
<evidence type="ECO:0000313" key="8">
    <source>
        <dbReference type="EMBL" id="GAA3669610.1"/>
    </source>
</evidence>
<evidence type="ECO:0000259" key="7">
    <source>
        <dbReference type="Pfam" id="PF12890"/>
    </source>
</evidence>
<proteinExistence type="inferred from homology"/>
<sequence length="417" mass="43169">MTDDSLEIHAVRLYGEGRPVDVLVEDGRIARIRPSTSTDGRRVLLPGLVDLHTHLREPGGSGETIASGTRAAAAGGYTDVFAMANTVPATDRLERVLAARELAAGASARVHVNAAATLDLAGQALVDVEGLAAAGVRVFTDDGRCVADDGLAYALLQRVAATGTVFAQHAQSPSIVGDGVINEPVADAAGCAGWPPAGEEAIVARDIALSLRTGGRLHVCHLSTAHTVDLLRAGRSLGAPVTGEVTPHHLLLTDHDALDRGAALKVNPPLRSADDVAALRSALRDGVIDVVATDHAPHPAHTKRGGWHEAAFGLTALETALPIVAEVFADGDDVDWRGVARVMSTTPAAIGGIAGLVPVDLAVGEPASVCVVEETPWTVDPDDRHSASGNTPFAGRRFRHRVSQTVLAGRITHGDPS</sequence>
<keyword evidence="6" id="KW-0665">Pyrimidine biosynthesis</keyword>
<evidence type="ECO:0000256" key="2">
    <source>
        <dbReference type="ARBA" id="ARBA00002368"/>
    </source>
</evidence>
<dbReference type="EMBL" id="BAAAYV010000025">
    <property type="protein sequence ID" value="GAA3669610.1"/>
    <property type="molecule type" value="Genomic_DNA"/>
</dbReference>
<name>A0ABP7BTL5_9MICO</name>
<dbReference type="RefSeq" id="WP_221857184.1">
    <property type="nucleotide sequence ID" value="NZ_BAAAYV010000025.1"/>
</dbReference>
<dbReference type="SUPFAM" id="SSF51338">
    <property type="entry name" value="Composite domain of metallo-dependent hydrolases"/>
    <property type="match status" value="2"/>
</dbReference>
<evidence type="ECO:0000256" key="6">
    <source>
        <dbReference type="ARBA" id="ARBA00022975"/>
    </source>
</evidence>
<gene>
    <name evidence="8" type="ORF">GCM10022202_34630</name>
</gene>
<dbReference type="CDD" id="cd01317">
    <property type="entry name" value="DHOase_IIa"/>
    <property type="match status" value="1"/>
</dbReference>
<comment type="caution">
    <text evidence="8">The sequence shown here is derived from an EMBL/GenBank/DDBJ whole genome shotgun (WGS) entry which is preliminary data.</text>
</comment>
<evidence type="ECO:0000256" key="3">
    <source>
        <dbReference type="ARBA" id="ARBA00010286"/>
    </source>
</evidence>
<keyword evidence="9" id="KW-1185">Reference proteome</keyword>
<organism evidence="8 9">
    <name type="scientific">Microbacterium marinilacus</name>
    <dbReference type="NCBI Taxonomy" id="415209"/>
    <lineage>
        <taxon>Bacteria</taxon>
        <taxon>Bacillati</taxon>
        <taxon>Actinomycetota</taxon>
        <taxon>Actinomycetes</taxon>
        <taxon>Micrococcales</taxon>
        <taxon>Microbacteriaceae</taxon>
        <taxon>Microbacterium</taxon>
    </lineage>
</organism>
<comment type="cofactor">
    <cofactor evidence="1">
        <name>Zn(2+)</name>
        <dbReference type="ChEBI" id="CHEBI:29105"/>
    </cofactor>
</comment>
<dbReference type="Gene3D" id="3.20.20.140">
    <property type="entry name" value="Metal-dependent hydrolases"/>
    <property type="match status" value="1"/>
</dbReference>
<comment type="similarity">
    <text evidence="3">Belongs to the metallo-dependent hydrolases superfamily. DHOase family. Class I DHOase subfamily.</text>
</comment>
<feature type="domain" description="Dihydroorotase catalytic" evidence="7">
    <location>
        <begin position="42"/>
        <end position="224"/>
    </location>
</feature>
<dbReference type="InterPro" id="IPR032466">
    <property type="entry name" value="Metal_Hydrolase"/>
</dbReference>
<dbReference type="NCBIfam" id="TIGR00857">
    <property type="entry name" value="pyrC_multi"/>
    <property type="match status" value="1"/>
</dbReference>
<dbReference type="InterPro" id="IPR011059">
    <property type="entry name" value="Metal-dep_hydrolase_composite"/>
</dbReference>
<dbReference type="InterPro" id="IPR004722">
    <property type="entry name" value="DHOase"/>
</dbReference>
<keyword evidence="5" id="KW-0378">Hydrolase</keyword>
<accession>A0ABP7BTL5</accession>
<dbReference type="Proteomes" id="UP001410795">
    <property type="component" value="Unassembled WGS sequence"/>
</dbReference>
<dbReference type="InterPro" id="IPR002195">
    <property type="entry name" value="Dihydroorotase_CS"/>
</dbReference>
<keyword evidence="4" id="KW-0479">Metal-binding</keyword>
<comment type="function">
    <text evidence="2">Catalyzes the reversible cyclization of carbamoyl aspartate to dihydroorotate.</text>
</comment>
<evidence type="ECO:0000313" key="9">
    <source>
        <dbReference type="Proteomes" id="UP001410795"/>
    </source>
</evidence>
<protein>
    <submittedName>
        <fullName evidence="8">Dihydroorotase</fullName>
    </submittedName>
</protein>
<dbReference type="PANTHER" id="PTHR43668:SF2">
    <property type="entry name" value="ALLANTOINASE"/>
    <property type="match status" value="1"/>
</dbReference>
<dbReference type="InterPro" id="IPR024403">
    <property type="entry name" value="DHOase_cat"/>
</dbReference>
<reference evidence="9" key="1">
    <citation type="journal article" date="2019" name="Int. J. Syst. Evol. Microbiol.">
        <title>The Global Catalogue of Microorganisms (GCM) 10K type strain sequencing project: providing services to taxonomists for standard genome sequencing and annotation.</title>
        <authorList>
            <consortium name="The Broad Institute Genomics Platform"/>
            <consortium name="The Broad Institute Genome Sequencing Center for Infectious Disease"/>
            <person name="Wu L."/>
            <person name="Ma J."/>
        </authorList>
    </citation>
    <scope>NUCLEOTIDE SEQUENCE [LARGE SCALE GENOMIC DNA]</scope>
    <source>
        <strain evidence="9">JCM 16546</strain>
    </source>
</reference>
<evidence type="ECO:0000256" key="4">
    <source>
        <dbReference type="ARBA" id="ARBA00022723"/>
    </source>
</evidence>
<dbReference type="PANTHER" id="PTHR43668">
    <property type="entry name" value="ALLANTOINASE"/>
    <property type="match status" value="1"/>
</dbReference>
<dbReference type="Gene3D" id="2.30.40.10">
    <property type="entry name" value="Urease, subunit C, domain 1"/>
    <property type="match status" value="1"/>
</dbReference>
<evidence type="ECO:0000256" key="1">
    <source>
        <dbReference type="ARBA" id="ARBA00001947"/>
    </source>
</evidence>
<evidence type="ECO:0000256" key="5">
    <source>
        <dbReference type="ARBA" id="ARBA00022801"/>
    </source>
</evidence>